<accession>A0ABR3K6W1</accession>
<feature type="region of interest" description="Disordered" evidence="1">
    <location>
        <begin position="73"/>
        <end position="93"/>
    </location>
</feature>
<protein>
    <submittedName>
        <fullName evidence="3">T-cell activation Rho GTPase-activating protein</fullName>
    </submittedName>
</protein>
<comment type="caution">
    <text evidence="3">The sequence shown here is derived from an EMBL/GenBank/DDBJ whole genome shotgun (WGS) entry which is preliminary data.</text>
</comment>
<dbReference type="Proteomes" id="UP001558632">
    <property type="component" value="Unassembled WGS sequence"/>
</dbReference>
<reference evidence="3 4" key="1">
    <citation type="submission" date="2024-07" db="EMBL/GenBank/DDBJ databases">
        <title>Enhanced genomic and transcriptomic resources for Trichinella pseudospiralis and T. spiralis underpin the discovery of pronounced molecular differences between stages and species.</title>
        <authorList>
            <person name="Pasi K.K."/>
            <person name="La Rosa G."/>
            <person name="Gomez-Morales M.A."/>
            <person name="Tosini F."/>
            <person name="Sumanam S."/>
            <person name="Young N.D."/>
            <person name="Chang B.C."/>
            <person name="Robin G.B."/>
        </authorList>
    </citation>
    <scope>NUCLEOTIDE SEQUENCE [LARGE SCALE GENOMIC DNA]</scope>
    <source>
        <strain evidence="3">ISS534</strain>
    </source>
</reference>
<feature type="signal peptide" evidence="2">
    <location>
        <begin position="1"/>
        <end position="17"/>
    </location>
</feature>
<evidence type="ECO:0000313" key="3">
    <source>
        <dbReference type="EMBL" id="KAL1228749.1"/>
    </source>
</evidence>
<feature type="chain" id="PRO_5045201774" evidence="2">
    <location>
        <begin position="18"/>
        <end position="93"/>
    </location>
</feature>
<evidence type="ECO:0000313" key="4">
    <source>
        <dbReference type="Proteomes" id="UP001558632"/>
    </source>
</evidence>
<feature type="compositionally biased region" description="Low complexity" evidence="1">
    <location>
        <begin position="76"/>
        <end position="93"/>
    </location>
</feature>
<gene>
    <name evidence="3" type="ORF">TSPI_11058</name>
</gene>
<keyword evidence="4" id="KW-1185">Reference proteome</keyword>
<proteinExistence type="predicted"/>
<keyword evidence="2" id="KW-0732">Signal</keyword>
<dbReference type="EMBL" id="JBEUSY010000498">
    <property type="protein sequence ID" value="KAL1228749.1"/>
    <property type="molecule type" value="Genomic_DNA"/>
</dbReference>
<name>A0ABR3K6W1_TRISP</name>
<organism evidence="3 4">
    <name type="scientific">Trichinella spiralis</name>
    <name type="common">Trichina worm</name>
    <dbReference type="NCBI Taxonomy" id="6334"/>
    <lineage>
        <taxon>Eukaryota</taxon>
        <taxon>Metazoa</taxon>
        <taxon>Ecdysozoa</taxon>
        <taxon>Nematoda</taxon>
        <taxon>Enoplea</taxon>
        <taxon>Dorylaimia</taxon>
        <taxon>Trichinellida</taxon>
        <taxon>Trichinellidae</taxon>
        <taxon>Trichinella</taxon>
    </lineage>
</organism>
<sequence>MFLTFAGTHLFVLGLFGENIPNRTVRINAIPGHAHPALYGRCARVMLEADQFQFTKSSASYSSSTCFSVHHNWRPSQSHTSPQTSPSSNNSSE</sequence>
<evidence type="ECO:0000256" key="1">
    <source>
        <dbReference type="SAM" id="MobiDB-lite"/>
    </source>
</evidence>
<evidence type="ECO:0000256" key="2">
    <source>
        <dbReference type="SAM" id="SignalP"/>
    </source>
</evidence>